<keyword evidence="7" id="KW-0869">Chloride channel</keyword>
<keyword evidence="4 10" id="KW-1133">Transmembrane helix</keyword>
<keyword evidence="8" id="KW-0868">Chloride</keyword>
<dbReference type="SUPFAM" id="SSF54631">
    <property type="entry name" value="CBS-domain pair"/>
    <property type="match status" value="1"/>
</dbReference>
<keyword evidence="6 10" id="KW-0472">Membrane</keyword>
<feature type="transmembrane region" description="Helical" evidence="10">
    <location>
        <begin position="424"/>
        <end position="445"/>
    </location>
</feature>
<dbReference type="InterPro" id="IPR014743">
    <property type="entry name" value="Cl-channel_core"/>
</dbReference>
<protein>
    <submittedName>
        <fullName evidence="11">Chloride channel protein</fullName>
    </submittedName>
</protein>
<name>A0A3S0WQ66_9PROT</name>
<evidence type="ECO:0000313" key="11">
    <source>
        <dbReference type="EMBL" id="RUQ60441.1"/>
    </source>
</evidence>
<dbReference type="PANTHER" id="PTHR43427:SF6">
    <property type="entry name" value="CHLORIDE CHANNEL PROTEIN CLC-E"/>
    <property type="match status" value="1"/>
</dbReference>
<dbReference type="GO" id="GO:0034707">
    <property type="term" value="C:chloride channel complex"/>
    <property type="evidence" value="ECO:0007669"/>
    <property type="project" value="UniProtKB-KW"/>
</dbReference>
<evidence type="ECO:0000256" key="5">
    <source>
        <dbReference type="ARBA" id="ARBA00023065"/>
    </source>
</evidence>
<evidence type="ECO:0000256" key="1">
    <source>
        <dbReference type="ARBA" id="ARBA00004141"/>
    </source>
</evidence>
<gene>
    <name evidence="11" type="ORF">EJ913_30575</name>
</gene>
<feature type="transmembrane region" description="Helical" evidence="10">
    <location>
        <begin position="256"/>
        <end position="279"/>
    </location>
</feature>
<keyword evidence="2" id="KW-0813">Transport</keyword>
<comment type="subcellular location">
    <subcellularLocation>
        <location evidence="1">Membrane</location>
        <topology evidence="1">Multi-pass membrane protein</topology>
    </subcellularLocation>
</comment>
<evidence type="ECO:0000313" key="12">
    <source>
        <dbReference type="Proteomes" id="UP000280346"/>
    </source>
</evidence>
<dbReference type="InterPro" id="IPR046342">
    <property type="entry name" value="CBS_dom_sf"/>
</dbReference>
<keyword evidence="3 10" id="KW-0812">Transmembrane</keyword>
<dbReference type="CDD" id="cd00400">
    <property type="entry name" value="Voltage_gated_ClC"/>
    <property type="match status" value="1"/>
</dbReference>
<sequence>MPDNATPLDSGLGAGVEQAARAGTDLCATLSPDAAPLARWSVRDSALAVVLLAALLGGAVGLAVGLLHEGVVGLQSLVFAVPEGERLGLSALDPVRALAVPVLGGLLLGLLVALVRRWRPRDIVDAVEANALHGGRMSLIDSLRLTVTTALSNASGASVGMEAAYTQAGAGLASAVGQRLRLRRADLRTMVGCGAAAAITAAYDAPLAGAFYAFELVLGGYTLATLAPVGAAAVLAVAASGLLTDAEAPLALGRPVVVAGWDYAVCGVVGFLAGWLGILSMQAVTLAERAFRVLRVPRWLGPALGGLCVGGLALAVPAVMGSGPGAVPPELAGGALVLALTLAAKILASAVSLGSGFRGGLFSASLFVGGLFGGLLAALVETLLPGLGVDRGLLLLVGMGSVAAGVIGAPVTMVLLVLETTQDLWAASGVLIGVVVSTVVVRHAFGYSFATWRFHLRGVPIRGAYDIGWLSELTVVRLMRSDVKTVLASHTVAALRRLHPLGSAKILFAVDERGLYAGIVDAAAAHDPELDATAEETTVATLARHPGTVLLPGDDARTALRRFCAAEVEALPVLASASDRRVVGYVTESFALRRYSQALERQRGEDLGERGLWGRD</sequence>
<dbReference type="Gene3D" id="1.10.3080.10">
    <property type="entry name" value="Clc chloride channel"/>
    <property type="match status" value="1"/>
</dbReference>
<dbReference type="Pfam" id="PF00654">
    <property type="entry name" value="Voltage_CLC"/>
    <property type="match status" value="1"/>
</dbReference>
<dbReference type="EMBL" id="RZIJ01000053">
    <property type="protein sequence ID" value="RUQ60441.1"/>
    <property type="molecule type" value="Genomic_DNA"/>
</dbReference>
<organism evidence="11 12">
    <name type="scientific">Azospirillum doebereinerae</name>
    <dbReference type="NCBI Taxonomy" id="92933"/>
    <lineage>
        <taxon>Bacteria</taxon>
        <taxon>Pseudomonadati</taxon>
        <taxon>Pseudomonadota</taxon>
        <taxon>Alphaproteobacteria</taxon>
        <taxon>Rhodospirillales</taxon>
        <taxon>Azospirillaceae</taxon>
        <taxon>Azospirillum</taxon>
    </lineage>
</organism>
<evidence type="ECO:0000256" key="9">
    <source>
        <dbReference type="ARBA" id="ARBA00023303"/>
    </source>
</evidence>
<feature type="transmembrane region" description="Helical" evidence="10">
    <location>
        <begin position="220"/>
        <end position="244"/>
    </location>
</feature>
<dbReference type="SUPFAM" id="SSF81340">
    <property type="entry name" value="Clc chloride channel"/>
    <property type="match status" value="1"/>
</dbReference>
<proteinExistence type="predicted"/>
<comment type="caution">
    <text evidence="11">The sequence shown here is derived from an EMBL/GenBank/DDBJ whole genome shotgun (WGS) entry which is preliminary data.</text>
</comment>
<keyword evidence="12" id="KW-1185">Reference proteome</keyword>
<feature type="transmembrane region" description="Helical" evidence="10">
    <location>
        <begin position="331"/>
        <end position="353"/>
    </location>
</feature>
<evidence type="ECO:0000256" key="6">
    <source>
        <dbReference type="ARBA" id="ARBA00023136"/>
    </source>
</evidence>
<keyword evidence="9" id="KW-0407">Ion channel</keyword>
<dbReference type="PANTHER" id="PTHR43427">
    <property type="entry name" value="CHLORIDE CHANNEL PROTEIN CLC-E"/>
    <property type="match status" value="1"/>
</dbReference>
<feature type="transmembrane region" description="Helical" evidence="10">
    <location>
        <begin position="392"/>
        <end position="418"/>
    </location>
</feature>
<dbReference type="Gene3D" id="3.10.580.10">
    <property type="entry name" value="CBS-domain"/>
    <property type="match status" value="1"/>
</dbReference>
<keyword evidence="5" id="KW-0406">Ion transport</keyword>
<evidence type="ECO:0000256" key="7">
    <source>
        <dbReference type="ARBA" id="ARBA00023173"/>
    </source>
</evidence>
<dbReference type="GO" id="GO:0005254">
    <property type="term" value="F:chloride channel activity"/>
    <property type="evidence" value="ECO:0007669"/>
    <property type="project" value="UniProtKB-KW"/>
</dbReference>
<dbReference type="InterPro" id="IPR001807">
    <property type="entry name" value="ClC"/>
</dbReference>
<accession>A0A3S0WQ66</accession>
<feature type="transmembrane region" description="Helical" evidence="10">
    <location>
        <begin position="299"/>
        <end position="319"/>
    </location>
</feature>
<feature type="transmembrane region" description="Helical" evidence="10">
    <location>
        <begin position="359"/>
        <end position="380"/>
    </location>
</feature>
<evidence type="ECO:0000256" key="10">
    <source>
        <dbReference type="SAM" id="Phobius"/>
    </source>
</evidence>
<evidence type="ECO:0000256" key="3">
    <source>
        <dbReference type="ARBA" id="ARBA00022692"/>
    </source>
</evidence>
<dbReference type="OrthoDB" id="9814803at2"/>
<feature type="transmembrane region" description="Helical" evidence="10">
    <location>
        <begin position="95"/>
        <end position="115"/>
    </location>
</feature>
<dbReference type="RefSeq" id="WP_127005116.1">
    <property type="nucleotide sequence ID" value="NZ_JBNPXW010000020.1"/>
</dbReference>
<reference evidence="11 12" key="1">
    <citation type="submission" date="2018-12" db="EMBL/GenBank/DDBJ databases">
        <authorList>
            <person name="Yang Y."/>
        </authorList>
    </citation>
    <scope>NUCLEOTIDE SEQUENCE [LARGE SCALE GENOMIC DNA]</scope>
    <source>
        <strain evidence="11 12">GSF71</strain>
    </source>
</reference>
<dbReference type="AlphaFoldDB" id="A0A3S0WQ66"/>
<dbReference type="Proteomes" id="UP000280346">
    <property type="component" value="Unassembled WGS sequence"/>
</dbReference>
<evidence type="ECO:0000256" key="4">
    <source>
        <dbReference type="ARBA" id="ARBA00022989"/>
    </source>
</evidence>
<feature type="transmembrane region" description="Helical" evidence="10">
    <location>
        <begin position="46"/>
        <end position="67"/>
    </location>
</feature>
<evidence type="ECO:0000256" key="2">
    <source>
        <dbReference type="ARBA" id="ARBA00022448"/>
    </source>
</evidence>
<dbReference type="InterPro" id="IPR050368">
    <property type="entry name" value="ClC-type_chloride_channel"/>
</dbReference>
<evidence type="ECO:0000256" key="8">
    <source>
        <dbReference type="ARBA" id="ARBA00023214"/>
    </source>
</evidence>
<dbReference type="PRINTS" id="PR00762">
    <property type="entry name" value="CLCHANNEL"/>
</dbReference>